<dbReference type="PANTHER" id="PTHR43643">
    <property type="entry name" value="HISTIDINOL-PHOSPHATE AMINOTRANSFERASE 2"/>
    <property type="match status" value="1"/>
</dbReference>
<dbReference type="InterPro" id="IPR015421">
    <property type="entry name" value="PyrdxlP-dep_Trfase_major"/>
</dbReference>
<reference evidence="5" key="1">
    <citation type="journal article" date="2021" name="PeerJ">
        <title>Extensive microbial diversity within the chicken gut microbiome revealed by metagenomics and culture.</title>
        <authorList>
            <person name="Gilroy R."/>
            <person name="Ravi A."/>
            <person name="Getino M."/>
            <person name="Pursley I."/>
            <person name="Horton D.L."/>
            <person name="Alikhan N.F."/>
            <person name="Baker D."/>
            <person name="Gharbi K."/>
            <person name="Hall N."/>
            <person name="Watson M."/>
            <person name="Adriaenssens E.M."/>
            <person name="Foster-Nyarko E."/>
            <person name="Jarju S."/>
            <person name="Secka A."/>
            <person name="Antonio M."/>
            <person name="Oren A."/>
            <person name="Chaudhuri R.R."/>
            <person name="La Ragione R."/>
            <person name="Hildebrand F."/>
            <person name="Pallen M.J."/>
        </authorList>
    </citation>
    <scope>NUCLEOTIDE SEQUENCE</scope>
    <source>
        <strain evidence="5">ChiHejej3B27-3195</strain>
    </source>
</reference>
<evidence type="ECO:0000256" key="3">
    <source>
        <dbReference type="ARBA" id="ARBA00022898"/>
    </source>
</evidence>
<dbReference type="EC" id="2.6.1.9" evidence="5"/>
<keyword evidence="1 5" id="KW-0032">Aminotransferase</keyword>
<evidence type="ECO:0000313" key="5">
    <source>
        <dbReference type="EMBL" id="HIW99248.1"/>
    </source>
</evidence>
<evidence type="ECO:0000259" key="4">
    <source>
        <dbReference type="Pfam" id="PF00155"/>
    </source>
</evidence>
<accession>A0A9D1US24</accession>
<name>A0A9D1US24_9MICC</name>
<dbReference type="InterPro" id="IPR004839">
    <property type="entry name" value="Aminotransferase_I/II_large"/>
</dbReference>
<keyword evidence="2 5" id="KW-0808">Transferase</keyword>
<proteinExistence type="predicted"/>
<dbReference type="Pfam" id="PF00155">
    <property type="entry name" value="Aminotran_1_2"/>
    <property type="match status" value="1"/>
</dbReference>
<dbReference type="SUPFAM" id="SSF53383">
    <property type="entry name" value="PLP-dependent transferases"/>
    <property type="match status" value="1"/>
</dbReference>
<evidence type="ECO:0000256" key="1">
    <source>
        <dbReference type="ARBA" id="ARBA00022576"/>
    </source>
</evidence>
<keyword evidence="3" id="KW-0663">Pyridoxal phosphate</keyword>
<dbReference type="InterPro" id="IPR015422">
    <property type="entry name" value="PyrdxlP-dep_Trfase_small"/>
</dbReference>
<dbReference type="InterPro" id="IPR015424">
    <property type="entry name" value="PyrdxlP-dep_Trfase"/>
</dbReference>
<reference evidence="5" key="2">
    <citation type="submission" date="2021-04" db="EMBL/GenBank/DDBJ databases">
        <authorList>
            <person name="Gilroy R."/>
        </authorList>
    </citation>
    <scope>NUCLEOTIDE SEQUENCE</scope>
    <source>
        <strain evidence="5">ChiHejej3B27-3195</strain>
    </source>
</reference>
<protein>
    <submittedName>
        <fullName evidence="5">Histidinol-phosphate transaminase</fullName>
        <ecNumber evidence="5">2.6.1.9</ecNumber>
    </submittedName>
</protein>
<dbReference type="CDD" id="cd00609">
    <property type="entry name" value="AAT_like"/>
    <property type="match status" value="1"/>
</dbReference>
<dbReference type="EMBL" id="DXGD01000137">
    <property type="protein sequence ID" value="HIW99248.1"/>
    <property type="molecule type" value="Genomic_DNA"/>
</dbReference>
<dbReference type="GO" id="GO:0030170">
    <property type="term" value="F:pyridoxal phosphate binding"/>
    <property type="evidence" value="ECO:0007669"/>
    <property type="project" value="InterPro"/>
</dbReference>
<dbReference type="GO" id="GO:0004400">
    <property type="term" value="F:histidinol-phosphate transaminase activity"/>
    <property type="evidence" value="ECO:0007669"/>
    <property type="project" value="UniProtKB-EC"/>
</dbReference>
<dbReference type="Proteomes" id="UP000824151">
    <property type="component" value="Unassembled WGS sequence"/>
</dbReference>
<dbReference type="InterPro" id="IPR024892">
    <property type="entry name" value="ArAT"/>
</dbReference>
<dbReference type="PANTHER" id="PTHR43643:SF3">
    <property type="entry name" value="HISTIDINOL-PHOSPHATE AMINOTRANSFERASE"/>
    <property type="match status" value="1"/>
</dbReference>
<organism evidence="5 6">
    <name type="scientific">Candidatus Nesterenkonia stercoripullorum</name>
    <dbReference type="NCBI Taxonomy" id="2838701"/>
    <lineage>
        <taxon>Bacteria</taxon>
        <taxon>Bacillati</taxon>
        <taxon>Actinomycetota</taxon>
        <taxon>Actinomycetes</taxon>
        <taxon>Micrococcales</taxon>
        <taxon>Micrococcaceae</taxon>
        <taxon>Nesterenkonia</taxon>
    </lineage>
</organism>
<dbReference type="Gene3D" id="3.40.640.10">
    <property type="entry name" value="Type I PLP-dependent aspartate aminotransferase-like (Major domain)"/>
    <property type="match status" value="1"/>
</dbReference>
<comment type="caution">
    <text evidence="5">The sequence shown here is derived from an EMBL/GenBank/DDBJ whole genome shotgun (WGS) entry which is preliminary data.</text>
</comment>
<dbReference type="InterPro" id="IPR050106">
    <property type="entry name" value="HistidinolP_aminotransfase"/>
</dbReference>
<evidence type="ECO:0000313" key="6">
    <source>
        <dbReference type="Proteomes" id="UP000824151"/>
    </source>
</evidence>
<dbReference type="Gene3D" id="3.90.1150.10">
    <property type="entry name" value="Aspartate Aminotransferase, domain 1"/>
    <property type="match status" value="1"/>
</dbReference>
<dbReference type="AlphaFoldDB" id="A0A9D1US24"/>
<feature type="domain" description="Aminotransferase class I/classII large" evidence="4">
    <location>
        <begin position="23"/>
        <end position="344"/>
    </location>
</feature>
<sequence>MAGLPSYAAGKPPEAAPGLIPYKLSSNENPLGPVAAVSDVLTDFDVLHRYPNPTAELLRDELAVTLGVPAEDIVTGTGSLGALTQVLNAFAGTGSDGQPDEVLYAWRSFEAYPIVVRTAGAREVPVPVTADGRHDLEAMAQAITPRTRVVILCTPNNPTGPALNHAEVERFLTMVPSDVLVVVDEAYVEFVRNPDVVDGLQLYRRHHNVVVLRTFSKAHGLASLRVGYTISGPQVTQHLRKVAVPFGVSGLGEAAAIASLRHPESVMANVEALIAERERVRDVLIGEGWDVPEAQGNFIWLALGEDSAEFARRAGEQALAVRAFDGEGVRVSIGEEQANDRLVQLCRSYTGAVGAKLTE</sequence>
<evidence type="ECO:0000256" key="2">
    <source>
        <dbReference type="ARBA" id="ARBA00022679"/>
    </source>
</evidence>
<gene>
    <name evidence="5" type="ORF">H9871_03810</name>
</gene>
<dbReference type="NCBIfam" id="NF002878">
    <property type="entry name" value="PRK03321.1"/>
    <property type="match status" value="1"/>
</dbReference>